<evidence type="ECO:0000313" key="2">
    <source>
        <dbReference type="Proteomes" id="UP000029980"/>
    </source>
</evidence>
<reference evidence="1 2" key="1">
    <citation type="journal article" date="2015" name="Int. J. Syst. Evol. Microbiol.">
        <title>Thermococcus eurythermalis sp. nov., a conditional piezophilic hyperthermophilic archaeon with a wide temperature range isolated from an oil-immersed chimney in the Guaymas Basin.</title>
        <authorList>
            <person name="Zhao W."/>
            <person name="Zeng X."/>
            <person name="Xiao X."/>
        </authorList>
    </citation>
    <scope>NUCLEOTIDE SEQUENCE [LARGE SCALE GENOMIC DNA]</scope>
    <source>
        <strain evidence="1 2">A501</strain>
    </source>
</reference>
<evidence type="ECO:0000313" key="1">
    <source>
        <dbReference type="EMBL" id="AIU68929.1"/>
    </source>
</evidence>
<dbReference type="RefSeq" id="WP_050001913.1">
    <property type="nucleotide sequence ID" value="NZ_CP008887.1"/>
</dbReference>
<sequence length="270" mass="30691">MRFEVLTKEDMNALSRELSRAGIMNRPKEETTAEIEHYFVVRGTYAELVSVASEVPAIGEKIEAVKLAYDELIGDWEPGEVRELNTLFEEPDLAKLSVISALVEAGAVEETDDGFLLKEKVPLDALNIELRFPAEEIGDEVEELEKGLNATLVTEYTLEKRYYVEVLEVERELIEAALDIAEDYATEESYVDAMFDGIARSVLAGRILELAEKYKRKNELIEAVMELEPITIEGKNERVNIYYDEDAIEDFLKVLQTLGYLKVKGNRIWV</sequence>
<gene>
    <name evidence="1" type="ORF">TEU_00470</name>
</gene>
<dbReference type="KEGG" id="teu:TEU_00470"/>
<keyword evidence="2" id="KW-1185">Reference proteome</keyword>
<dbReference type="Proteomes" id="UP000029980">
    <property type="component" value="Chromosome"/>
</dbReference>
<dbReference type="OrthoDB" id="86190at2157"/>
<organism evidence="1 2">
    <name type="scientific">Thermococcus eurythermalis</name>
    <dbReference type="NCBI Taxonomy" id="1505907"/>
    <lineage>
        <taxon>Archaea</taxon>
        <taxon>Methanobacteriati</taxon>
        <taxon>Methanobacteriota</taxon>
        <taxon>Thermococci</taxon>
        <taxon>Thermococcales</taxon>
        <taxon>Thermococcaceae</taxon>
        <taxon>Thermococcus</taxon>
    </lineage>
</organism>
<dbReference type="EMBL" id="CP008887">
    <property type="protein sequence ID" value="AIU68929.1"/>
    <property type="molecule type" value="Genomic_DNA"/>
</dbReference>
<accession>A0A097QR20</accession>
<dbReference type="GeneID" id="25151904"/>
<dbReference type="HOGENOM" id="CLU_1032976_0_0_2"/>
<protein>
    <submittedName>
        <fullName evidence="1">Uncharacterized protein</fullName>
    </submittedName>
</protein>
<name>A0A097QR20_9EURY</name>
<proteinExistence type="predicted"/>
<dbReference type="AlphaFoldDB" id="A0A097QR20"/>